<comment type="cofactor">
    <cofactor evidence="1">
        <name>Zn(2+)</name>
        <dbReference type="ChEBI" id="CHEBI:29105"/>
    </cofactor>
</comment>
<feature type="transmembrane region" description="Helical" evidence="13">
    <location>
        <begin position="173"/>
        <end position="192"/>
    </location>
</feature>
<dbReference type="GO" id="GO:0008237">
    <property type="term" value="F:metallopeptidase activity"/>
    <property type="evidence" value="ECO:0007669"/>
    <property type="project" value="UniProtKB-KW"/>
</dbReference>
<dbReference type="GO" id="GO:0006508">
    <property type="term" value="P:proteolysis"/>
    <property type="evidence" value="ECO:0007669"/>
    <property type="project" value="UniProtKB-KW"/>
</dbReference>
<evidence type="ECO:0000256" key="2">
    <source>
        <dbReference type="ARBA" id="ARBA00004651"/>
    </source>
</evidence>
<evidence type="ECO:0000256" key="7">
    <source>
        <dbReference type="ARBA" id="ARBA00022723"/>
    </source>
</evidence>
<keyword evidence="9" id="KW-0862">Zinc</keyword>
<evidence type="ECO:0000256" key="5">
    <source>
        <dbReference type="ARBA" id="ARBA00022670"/>
    </source>
</evidence>
<comment type="subcellular location">
    <subcellularLocation>
        <location evidence="2">Cell membrane</location>
        <topology evidence="2">Multi-pass membrane protein</topology>
    </subcellularLocation>
</comment>
<dbReference type="PANTHER" id="PTHR35864:SF1">
    <property type="entry name" value="ZINC METALLOPROTEASE YWHC-RELATED"/>
    <property type="match status" value="1"/>
</dbReference>
<feature type="domain" description="Peptidase M50" evidence="14">
    <location>
        <begin position="124"/>
        <end position="180"/>
    </location>
</feature>
<dbReference type="InterPro" id="IPR008915">
    <property type="entry name" value="Peptidase_M50"/>
</dbReference>
<comment type="caution">
    <text evidence="15">The sequence shown here is derived from an EMBL/GenBank/DDBJ whole genome shotgun (WGS) entry which is preliminary data.</text>
</comment>
<keyword evidence="5 15" id="KW-0645">Protease</keyword>
<evidence type="ECO:0000259" key="14">
    <source>
        <dbReference type="Pfam" id="PF02163"/>
    </source>
</evidence>
<evidence type="ECO:0000256" key="10">
    <source>
        <dbReference type="ARBA" id="ARBA00022989"/>
    </source>
</evidence>
<dbReference type="Proteomes" id="UP000824178">
    <property type="component" value="Unassembled WGS sequence"/>
</dbReference>
<dbReference type="EMBL" id="JAHLFH010000093">
    <property type="protein sequence ID" value="MBU3819612.1"/>
    <property type="molecule type" value="Genomic_DNA"/>
</dbReference>
<comment type="similarity">
    <text evidence="3">Belongs to the peptidase M50B family.</text>
</comment>
<evidence type="ECO:0000256" key="8">
    <source>
        <dbReference type="ARBA" id="ARBA00022801"/>
    </source>
</evidence>
<reference evidence="15" key="2">
    <citation type="submission" date="2021-04" db="EMBL/GenBank/DDBJ databases">
        <authorList>
            <person name="Gilroy R."/>
        </authorList>
    </citation>
    <scope>NUCLEOTIDE SEQUENCE</scope>
    <source>
        <strain evidence="15">742</strain>
    </source>
</reference>
<evidence type="ECO:0000256" key="4">
    <source>
        <dbReference type="ARBA" id="ARBA00022475"/>
    </source>
</evidence>
<evidence type="ECO:0000256" key="12">
    <source>
        <dbReference type="ARBA" id="ARBA00023136"/>
    </source>
</evidence>
<evidence type="ECO:0000256" key="9">
    <source>
        <dbReference type="ARBA" id="ARBA00022833"/>
    </source>
</evidence>
<dbReference type="GO" id="GO:0005886">
    <property type="term" value="C:plasma membrane"/>
    <property type="evidence" value="ECO:0007669"/>
    <property type="project" value="UniProtKB-SubCell"/>
</dbReference>
<accession>A0A9E2KKK5</accession>
<evidence type="ECO:0000313" key="15">
    <source>
        <dbReference type="EMBL" id="MBU3819612.1"/>
    </source>
</evidence>
<keyword evidence="11" id="KW-0482">Metalloprotease</keyword>
<keyword evidence="8" id="KW-0378">Hydrolase</keyword>
<dbReference type="Pfam" id="PF02163">
    <property type="entry name" value="Peptidase_M50"/>
    <property type="match status" value="1"/>
</dbReference>
<evidence type="ECO:0000256" key="1">
    <source>
        <dbReference type="ARBA" id="ARBA00001947"/>
    </source>
</evidence>
<organism evidence="15 16">
    <name type="scientific">Candidatus Faecalibacterium intestinavium</name>
    <dbReference type="NCBI Taxonomy" id="2838580"/>
    <lineage>
        <taxon>Bacteria</taxon>
        <taxon>Bacillati</taxon>
        <taxon>Bacillota</taxon>
        <taxon>Clostridia</taxon>
        <taxon>Eubacteriales</taxon>
        <taxon>Oscillospiraceae</taxon>
        <taxon>Faecalibacterium</taxon>
    </lineage>
</organism>
<feature type="transmembrane region" description="Helical" evidence="13">
    <location>
        <begin position="119"/>
        <end position="143"/>
    </location>
</feature>
<feature type="transmembrane region" description="Helical" evidence="13">
    <location>
        <begin position="83"/>
        <end position="107"/>
    </location>
</feature>
<gene>
    <name evidence="15" type="ORF">H9864_04480</name>
</gene>
<keyword evidence="6 13" id="KW-0812">Transmembrane</keyword>
<evidence type="ECO:0000256" key="6">
    <source>
        <dbReference type="ARBA" id="ARBA00022692"/>
    </source>
</evidence>
<evidence type="ECO:0000256" key="11">
    <source>
        <dbReference type="ARBA" id="ARBA00023049"/>
    </source>
</evidence>
<protein>
    <submittedName>
        <fullName evidence="15">Site-2 protease family protein</fullName>
    </submittedName>
</protein>
<sequence length="222" mass="24987">MTSLGMYYFVRLLVTLVAIPCHEAGHALASWLMGDSTAKEHGRLSLNPFAHFDLFGTLCMVVAGIGWAKPVPTDPRRFRSPKLGMAITALAGPVSNLILAYLSMVLWKVMYYWAPVNNATIFGAYFLEYMVLMNVGLAVFNLIPIPPLDGSRVALVLLPRRLYFGVMRYERTILVVLLALVWFGFLDAPLGWMNNQMWQWMGFATSYIDRLAYSVYSVMVTV</sequence>
<name>A0A9E2KKK5_9FIRM</name>
<keyword evidence="10 13" id="KW-1133">Transmembrane helix</keyword>
<keyword evidence="4" id="KW-1003">Cell membrane</keyword>
<proteinExistence type="inferred from homology"/>
<reference evidence="15" key="1">
    <citation type="journal article" date="2021" name="PeerJ">
        <title>Extensive microbial diversity within the chicken gut microbiome revealed by metagenomics and culture.</title>
        <authorList>
            <person name="Gilroy R."/>
            <person name="Ravi A."/>
            <person name="Getino M."/>
            <person name="Pursley I."/>
            <person name="Horton D.L."/>
            <person name="Alikhan N.F."/>
            <person name="Baker D."/>
            <person name="Gharbi K."/>
            <person name="Hall N."/>
            <person name="Watson M."/>
            <person name="Adriaenssens E.M."/>
            <person name="Foster-Nyarko E."/>
            <person name="Jarju S."/>
            <person name="Secka A."/>
            <person name="Antonio M."/>
            <person name="Oren A."/>
            <person name="Chaudhuri R.R."/>
            <person name="La Ragione R."/>
            <person name="Hildebrand F."/>
            <person name="Pallen M.J."/>
        </authorList>
    </citation>
    <scope>NUCLEOTIDE SEQUENCE</scope>
    <source>
        <strain evidence="15">742</strain>
    </source>
</reference>
<dbReference type="InterPro" id="IPR044537">
    <property type="entry name" value="Rip2-like"/>
</dbReference>
<keyword evidence="7" id="KW-0479">Metal-binding</keyword>
<dbReference type="AlphaFoldDB" id="A0A9E2KKK5"/>
<evidence type="ECO:0000256" key="13">
    <source>
        <dbReference type="SAM" id="Phobius"/>
    </source>
</evidence>
<dbReference type="PANTHER" id="PTHR35864">
    <property type="entry name" value="ZINC METALLOPROTEASE MJ0611-RELATED"/>
    <property type="match status" value="1"/>
</dbReference>
<dbReference type="CDD" id="cd06158">
    <property type="entry name" value="S2P-M50_like_1"/>
    <property type="match status" value="1"/>
</dbReference>
<evidence type="ECO:0000313" key="16">
    <source>
        <dbReference type="Proteomes" id="UP000824178"/>
    </source>
</evidence>
<feature type="transmembrane region" description="Helical" evidence="13">
    <location>
        <begin position="53"/>
        <end position="71"/>
    </location>
</feature>
<keyword evidence="12 13" id="KW-0472">Membrane</keyword>
<evidence type="ECO:0000256" key="3">
    <source>
        <dbReference type="ARBA" id="ARBA00007931"/>
    </source>
</evidence>
<dbReference type="InterPro" id="IPR052348">
    <property type="entry name" value="Metallopeptidase_M50B"/>
</dbReference>
<dbReference type="GO" id="GO:0046872">
    <property type="term" value="F:metal ion binding"/>
    <property type="evidence" value="ECO:0007669"/>
    <property type="project" value="UniProtKB-KW"/>
</dbReference>